<feature type="signal peptide" evidence="2">
    <location>
        <begin position="1"/>
        <end position="31"/>
    </location>
</feature>
<evidence type="ECO:0000313" key="3">
    <source>
        <dbReference type="EMBL" id="RCW37459.1"/>
    </source>
</evidence>
<evidence type="ECO:0000256" key="2">
    <source>
        <dbReference type="SAM" id="SignalP"/>
    </source>
</evidence>
<evidence type="ECO:0000313" key="4">
    <source>
        <dbReference type="Proteomes" id="UP000252733"/>
    </source>
</evidence>
<gene>
    <name evidence="3" type="ORF">DFO77_106153</name>
</gene>
<dbReference type="InterPro" id="IPR029046">
    <property type="entry name" value="LolA/LolB/LppX"/>
</dbReference>
<dbReference type="AlphaFoldDB" id="A0A2T0XLE4"/>
<feature type="chain" id="PRO_5030056660" description="Outer membrane lipoprotein-sorting protein" evidence="2">
    <location>
        <begin position="32"/>
        <end position="246"/>
    </location>
</feature>
<reference evidence="3 4" key="1">
    <citation type="submission" date="2018-07" db="EMBL/GenBank/DDBJ databases">
        <title>Freshwater and sediment microbial communities from various areas in North America, analyzing microbe dynamics in response to fracking.</title>
        <authorList>
            <person name="Lamendella R."/>
        </authorList>
    </citation>
    <scope>NUCLEOTIDE SEQUENCE [LARGE SCALE GENOMIC DNA]</scope>
    <source>
        <strain evidence="3 4">160A</strain>
    </source>
</reference>
<dbReference type="OrthoDB" id="1117543at2"/>
<proteinExistence type="predicted"/>
<dbReference type="Proteomes" id="UP000252733">
    <property type="component" value="Unassembled WGS sequence"/>
</dbReference>
<dbReference type="Gene3D" id="2.50.20.10">
    <property type="entry name" value="Lipoprotein localisation LolA/LolB/LppX"/>
    <property type="match status" value="1"/>
</dbReference>
<keyword evidence="4" id="KW-1185">Reference proteome</keyword>
<sequence>MNTVFGKRYYFHKPVLLLLMLYSATVINTSAQTYTGQVSVDALYQNYQKGNLFTAQASSFYDGQTGKIITHYLSPTEFYKTINAKGETTIFLPDENTVSFMQNSHYSSKTELLYFFVNNLTQDMGLKHEGFTQIDTRREDNYIITTWQAPPGMQAISSVELVSENFTPIYAQYFDNKGAVKRKIYYYDYYIGPQFLLPQKITEISYTADNDSTIRRTTFSNIKTGFEADDRLFDFKIPEDAKKVDF</sequence>
<dbReference type="EMBL" id="QPIZ01000006">
    <property type="protein sequence ID" value="RCW37459.1"/>
    <property type="molecule type" value="Genomic_DNA"/>
</dbReference>
<keyword evidence="1 2" id="KW-0732">Signal</keyword>
<evidence type="ECO:0000256" key="1">
    <source>
        <dbReference type="ARBA" id="ARBA00022729"/>
    </source>
</evidence>
<dbReference type="RefSeq" id="WP_106153111.1">
    <property type="nucleotide sequence ID" value="NZ_PVTS01000008.1"/>
</dbReference>
<protein>
    <recommendedName>
        <fullName evidence="5">Outer membrane lipoprotein-sorting protein</fullName>
    </recommendedName>
</protein>
<organism evidence="3 4">
    <name type="scientific">Marinilabilia salmonicolor</name>
    <dbReference type="NCBI Taxonomy" id="989"/>
    <lineage>
        <taxon>Bacteria</taxon>
        <taxon>Pseudomonadati</taxon>
        <taxon>Bacteroidota</taxon>
        <taxon>Bacteroidia</taxon>
        <taxon>Marinilabiliales</taxon>
        <taxon>Marinilabiliaceae</taxon>
        <taxon>Marinilabilia</taxon>
    </lineage>
</organism>
<accession>A0A2T0XLE4</accession>
<evidence type="ECO:0008006" key="5">
    <source>
        <dbReference type="Google" id="ProtNLM"/>
    </source>
</evidence>
<name>A0A2T0XLE4_9BACT</name>
<dbReference type="SUPFAM" id="SSF89392">
    <property type="entry name" value="Prokaryotic lipoproteins and lipoprotein localization factors"/>
    <property type="match status" value="1"/>
</dbReference>
<dbReference type="STRING" id="1168289.GCA_000259075_03910"/>
<comment type="caution">
    <text evidence="3">The sequence shown here is derived from an EMBL/GenBank/DDBJ whole genome shotgun (WGS) entry which is preliminary data.</text>
</comment>